<dbReference type="Proteomes" id="UP001055811">
    <property type="component" value="Linkage Group LG04"/>
</dbReference>
<keyword evidence="2" id="KW-1185">Reference proteome</keyword>
<evidence type="ECO:0000313" key="1">
    <source>
        <dbReference type="EMBL" id="KAI3751124.1"/>
    </source>
</evidence>
<gene>
    <name evidence="1" type="ORF">L2E82_22170</name>
</gene>
<proteinExistence type="predicted"/>
<evidence type="ECO:0000313" key="2">
    <source>
        <dbReference type="Proteomes" id="UP001055811"/>
    </source>
</evidence>
<reference evidence="1 2" key="2">
    <citation type="journal article" date="2022" name="Mol. Ecol. Resour.">
        <title>The genomes of chicory, endive, great burdock and yacon provide insights into Asteraceae paleo-polyploidization history and plant inulin production.</title>
        <authorList>
            <person name="Fan W."/>
            <person name="Wang S."/>
            <person name="Wang H."/>
            <person name="Wang A."/>
            <person name="Jiang F."/>
            <person name="Liu H."/>
            <person name="Zhao H."/>
            <person name="Xu D."/>
            <person name="Zhang Y."/>
        </authorList>
    </citation>
    <scope>NUCLEOTIDE SEQUENCE [LARGE SCALE GENOMIC DNA]</scope>
    <source>
        <strain evidence="2">cv. Punajuju</strain>
        <tissue evidence="1">Leaves</tissue>
    </source>
</reference>
<reference evidence="2" key="1">
    <citation type="journal article" date="2022" name="Mol. Ecol. Resour.">
        <title>The genomes of chicory, endive, great burdock and yacon provide insights into Asteraceae palaeo-polyploidization history and plant inulin production.</title>
        <authorList>
            <person name="Fan W."/>
            <person name="Wang S."/>
            <person name="Wang H."/>
            <person name="Wang A."/>
            <person name="Jiang F."/>
            <person name="Liu H."/>
            <person name="Zhao H."/>
            <person name="Xu D."/>
            <person name="Zhang Y."/>
        </authorList>
    </citation>
    <scope>NUCLEOTIDE SEQUENCE [LARGE SCALE GENOMIC DNA]</scope>
    <source>
        <strain evidence="2">cv. Punajuju</strain>
    </source>
</reference>
<accession>A0ACB9DWQ7</accession>
<protein>
    <submittedName>
        <fullName evidence="1">Uncharacterized protein</fullName>
    </submittedName>
</protein>
<sequence length="169" mass="18291">MAAAGASSSMAQAMFAPRSSTASFGRRSSLSHLPLLPRSASSPLTRSFKLQTSASKRSLSLSYRIKASSEDTSETTEIGEVFSGLKEKWDALENKPMAVVYGGGAVVGIWLSSTVLNAINEVPVIPKFLELVGFGYSGWFIYRYLLFKSSRKELAADIEALKKKIIGTE</sequence>
<name>A0ACB9DWQ7_CICIN</name>
<organism evidence="1 2">
    <name type="scientific">Cichorium intybus</name>
    <name type="common">Chicory</name>
    <dbReference type="NCBI Taxonomy" id="13427"/>
    <lineage>
        <taxon>Eukaryota</taxon>
        <taxon>Viridiplantae</taxon>
        <taxon>Streptophyta</taxon>
        <taxon>Embryophyta</taxon>
        <taxon>Tracheophyta</taxon>
        <taxon>Spermatophyta</taxon>
        <taxon>Magnoliopsida</taxon>
        <taxon>eudicotyledons</taxon>
        <taxon>Gunneridae</taxon>
        <taxon>Pentapetalae</taxon>
        <taxon>asterids</taxon>
        <taxon>campanulids</taxon>
        <taxon>Asterales</taxon>
        <taxon>Asteraceae</taxon>
        <taxon>Cichorioideae</taxon>
        <taxon>Cichorieae</taxon>
        <taxon>Cichoriinae</taxon>
        <taxon>Cichorium</taxon>
    </lineage>
</organism>
<dbReference type="EMBL" id="CM042012">
    <property type="protein sequence ID" value="KAI3751124.1"/>
    <property type="molecule type" value="Genomic_DNA"/>
</dbReference>
<comment type="caution">
    <text evidence="1">The sequence shown here is derived from an EMBL/GenBank/DDBJ whole genome shotgun (WGS) entry which is preliminary data.</text>
</comment>